<dbReference type="InterPro" id="IPR008638">
    <property type="entry name" value="FhaB/CdiA-like_TPS"/>
</dbReference>
<comment type="caution">
    <text evidence="2">The sequence shown here is derived from an EMBL/GenBank/DDBJ whole genome shotgun (WGS) entry which is preliminary data.</text>
</comment>
<sequence length="319" mass="33730">MWAQSVITEDDLAAAHERPTVLKTANGLPQIDIQTPDESGISMNRYSQFDVDSAGAIMNNARKDAATQTGGVVSGNPHLARGEADLIVNQVRSQTASNLQGTIEIAGKKADVIVANPAGIMVNGGFINAGKVHYTAGQVEIKQGKPVQHSSESGVINIASGGLNAQNHDYTTLLARQIKINGAIHGEGSQIDLITGNNTLHADGTIENSSKQADKPVRFAVDSSALGGMYANRIRLIGTEKGVGVHHAGKLQTDALELSLPGTLHNQGEITANQLDIKTTGLKNDGTLHHSSDQTLTIRSNIFANHDGARLQDRQAEQH</sequence>
<evidence type="ECO:0000259" key="1">
    <source>
        <dbReference type="SMART" id="SM00912"/>
    </source>
</evidence>
<reference evidence="2 3" key="1">
    <citation type="submission" date="2009-08" db="EMBL/GenBank/DDBJ databases">
        <authorList>
            <person name="Qin X."/>
            <person name="Bachman B."/>
            <person name="Battles P."/>
            <person name="Bell A."/>
            <person name="Bess C."/>
            <person name="Bickham C."/>
            <person name="Chaboub L."/>
            <person name="Chen D."/>
            <person name="Coyle M."/>
            <person name="Deiros D.R."/>
            <person name="Dinh H."/>
            <person name="Forbes L."/>
            <person name="Fowler G."/>
            <person name="Francisco L."/>
            <person name="Fu Q."/>
            <person name="Gubbala S."/>
            <person name="Hale W."/>
            <person name="Han Y."/>
            <person name="Hemphill L."/>
            <person name="Highlander S.K."/>
            <person name="Hirani K."/>
            <person name="Hogues M."/>
            <person name="Jackson L."/>
            <person name="Jakkamsetti A."/>
            <person name="Javaid M."/>
            <person name="Jiang H."/>
            <person name="Korchina V."/>
            <person name="Kovar C."/>
            <person name="Lara F."/>
            <person name="Lee S."/>
            <person name="Mata R."/>
            <person name="Mathew T."/>
            <person name="Moen C."/>
            <person name="Morales K."/>
            <person name="Munidasa M."/>
            <person name="Nazareth L."/>
            <person name="Ngo R."/>
            <person name="Nguyen L."/>
            <person name="Okwuonu G."/>
            <person name="Ongeri F."/>
            <person name="Patil S."/>
            <person name="Petrosino J."/>
            <person name="Pham C."/>
            <person name="Pham P."/>
            <person name="Pu L.-L."/>
            <person name="Puazo M."/>
            <person name="Raj R."/>
            <person name="Reid J."/>
            <person name="Rouhana J."/>
            <person name="Saada N."/>
            <person name="Shang Y."/>
            <person name="Simmons D."/>
            <person name="Thornton R."/>
            <person name="Warren J."/>
            <person name="Weissenberger G."/>
            <person name="Zhang J."/>
            <person name="Zhang L."/>
            <person name="Zhou C."/>
            <person name="Zhu D."/>
            <person name="Muzny D."/>
            <person name="Worley K."/>
            <person name="Gibbs R."/>
        </authorList>
    </citation>
    <scope>NUCLEOTIDE SEQUENCE [LARGE SCALE GENOMIC DNA]</scope>
    <source>
        <strain evidence="3">ATCC 15826 / DSM 8339 / NCTC 10426 / 6573</strain>
    </source>
</reference>
<feature type="non-terminal residue" evidence="2">
    <location>
        <position position="319"/>
    </location>
</feature>
<dbReference type="NCBIfam" id="TIGR01901">
    <property type="entry name" value="adhes_NPXG"/>
    <property type="match status" value="1"/>
</dbReference>
<organism evidence="2 3">
    <name type="scientific">Cardiobacterium hominis (strain ATCC 15826 / DSM 8339 / NCTC 10426 / 6573)</name>
    <dbReference type="NCBI Taxonomy" id="638300"/>
    <lineage>
        <taxon>Bacteria</taxon>
        <taxon>Pseudomonadati</taxon>
        <taxon>Pseudomonadota</taxon>
        <taxon>Gammaproteobacteria</taxon>
        <taxon>Cardiobacteriales</taxon>
        <taxon>Cardiobacteriaceae</taxon>
        <taxon>Cardiobacterium</taxon>
    </lineage>
</organism>
<name>C8NAH0_CARH6</name>
<dbReference type="SMART" id="SM00912">
    <property type="entry name" value="Haemagg_act"/>
    <property type="match status" value="1"/>
</dbReference>
<dbReference type="InterPro" id="IPR012334">
    <property type="entry name" value="Pectin_lyas_fold"/>
</dbReference>
<dbReference type="HOGENOM" id="CLU_000043_1_0_6"/>
<dbReference type="EMBL" id="ACKY01000079">
    <property type="protein sequence ID" value="EEV88389.1"/>
    <property type="molecule type" value="Genomic_DNA"/>
</dbReference>
<dbReference type="AlphaFoldDB" id="C8NAH0"/>
<dbReference type="RefSeq" id="WP_004142926.1">
    <property type="nucleotide sequence ID" value="NZ_GG694028.1"/>
</dbReference>
<feature type="domain" description="Filamentous haemagglutinin FhaB/tRNA nuclease CdiA-like TPS" evidence="1">
    <location>
        <begin position="25"/>
        <end position="144"/>
    </location>
</feature>
<dbReference type="Gene3D" id="2.160.20.10">
    <property type="entry name" value="Single-stranded right-handed beta-helix, Pectin lyase-like"/>
    <property type="match status" value="1"/>
</dbReference>
<gene>
    <name evidence="2" type="ORF">HMPREF0198_1498</name>
</gene>
<evidence type="ECO:0000313" key="2">
    <source>
        <dbReference type="EMBL" id="EEV88389.1"/>
    </source>
</evidence>
<dbReference type="Pfam" id="PF05860">
    <property type="entry name" value="TPS"/>
    <property type="match status" value="1"/>
</dbReference>
<accession>C8NAH0</accession>
<protein>
    <submittedName>
        <fullName evidence="2">Filamentous hemeagglutinin family domain protein</fullName>
    </submittedName>
</protein>
<keyword evidence="3" id="KW-1185">Reference proteome</keyword>
<dbReference type="SUPFAM" id="SSF51126">
    <property type="entry name" value="Pectin lyase-like"/>
    <property type="match status" value="1"/>
</dbReference>
<evidence type="ECO:0000313" key="3">
    <source>
        <dbReference type="Proteomes" id="UP000004870"/>
    </source>
</evidence>
<dbReference type="InterPro" id="IPR011050">
    <property type="entry name" value="Pectin_lyase_fold/virulence"/>
</dbReference>
<proteinExistence type="predicted"/>
<dbReference type="Proteomes" id="UP000004870">
    <property type="component" value="Unassembled WGS sequence"/>
</dbReference>